<dbReference type="Pfam" id="PF07992">
    <property type="entry name" value="Pyr_redox_2"/>
    <property type="match status" value="1"/>
</dbReference>
<feature type="domain" description="Reductase C-terminal" evidence="6">
    <location>
        <begin position="319"/>
        <end position="389"/>
    </location>
</feature>
<dbReference type="InterPro" id="IPR023753">
    <property type="entry name" value="FAD/NAD-binding_dom"/>
</dbReference>
<dbReference type="PRINTS" id="PR00368">
    <property type="entry name" value="FADPNR"/>
</dbReference>
<keyword evidence="8" id="KW-1185">Reference proteome</keyword>
<name>A0ABP8X306_9MICC</name>
<reference evidence="8" key="1">
    <citation type="journal article" date="2019" name="Int. J. Syst. Evol. Microbiol.">
        <title>The Global Catalogue of Microorganisms (GCM) 10K type strain sequencing project: providing services to taxonomists for standard genome sequencing and annotation.</title>
        <authorList>
            <consortium name="The Broad Institute Genomics Platform"/>
            <consortium name="The Broad Institute Genome Sequencing Center for Infectious Disease"/>
            <person name="Wu L."/>
            <person name="Ma J."/>
        </authorList>
    </citation>
    <scope>NUCLEOTIDE SEQUENCE [LARGE SCALE GENOMIC DNA]</scope>
    <source>
        <strain evidence="8">JCM 18958</strain>
    </source>
</reference>
<keyword evidence="4" id="KW-0560">Oxidoreductase</keyword>
<dbReference type="Pfam" id="PF14759">
    <property type="entry name" value="Reductase_C"/>
    <property type="match status" value="1"/>
</dbReference>
<dbReference type="Gene3D" id="3.30.390.30">
    <property type="match status" value="1"/>
</dbReference>
<keyword evidence="3" id="KW-0274">FAD</keyword>
<evidence type="ECO:0000259" key="6">
    <source>
        <dbReference type="Pfam" id="PF14759"/>
    </source>
</evidence>
<dbReference type="SUPFAM" id="SSF55424">
    <property type="entry name" value="FAD/NAD-linked reductases, dimerisation (C-terminal) domain"/>
    <property type="match status" value="1"/>
</dbReference>
<dbReference type="SUPFAM" id="SSF51905">
    <property type="entry name" value="FAD/NAD(P)-binding domain"/>
    <property type="match status" value="2"/>
</dbReference>
<dbReference type="Gene3D" id="3.50.50.60">
    <property type="entry name" value="FAD/NAD(P)-binding domain"/>
    <property type="match status" value="2"/>
</dbReference>
<evidence type="ECO:0000256" key="1">
    <source>
        <dbReference type="ARBA" id="ARBA00001974"/>
    </source>
</evidence>
<feature type="domain" description="FAD/NAD(P)-binding" evidence="5">
    <location>
        <begin position="3"/>
        <end position="295"/>
    </location>
</feature>
<dbReference type="InterPro" id="IPR050446">
    <property type="entry name" value="FAD-oxidoreductase/Apoptosis"/>
</dbReference>
<dbReference type="EMBL" id="BAABLN010000023">
    <property type="protein sequence ID" value="GAA4698877.1"/>
    <property type="molecule type" value="Genomic_DNA"/>
</dbReference>
<evidence type="ECO:0000313" key="8">
    <source>
        <dbReference type="Proteomes" id="UP001501446"/>
    </source>
</evidence>
<dbReference type="InterPro" id="IPR016156">
    <property type="entry name" value="FAD/NAD-linked_Rdtase_dimer_sf"/>
</dbReference>
<evidence type="ECO:0000313" key="7">
    <source>
        <dbReference type="EMBL" id="GAA4698877.1"/>
    </source>
</evidence>
<dbReference type="InterPro" id="IPR036188">
    <property type="entry name" value="FAD/NAD-bd_sf"/>
</dbReference>
<evidence type="ECO:0000256" key="3">
    <source>
        <dbReference type="ARBA" id="ARBA00022827"/>
    </source>
</evidence>
<dbReference type="PRINTS" id="PR00411">
    <property type="entry name" value="PNDRDTASEI"/>
</dbReference>
<sequence>MESLVIVGASLAGLSAARAARRQGFTGRLVIIGDDPERPYDRPPLSKEFLSGQFQAADLTLEIDGEQLDAEWLLGVRAVSFDPVSREVTLEDGRTVRADLLVIATGASARQLPELSGLDNVLTLRTLEDARKLRALVERGGQLVVLGAGFIGAEVASTAHSLGLQVTVLEKSTTPLRGPLGAEMGSVVARLHEQAGVELLCGIDIEGFNTEDNSVTHVRLTDGRVLPADIVVVGIGAQPNVAWLEGSGIDVGNGVVCDAAGRTTVPGVVAVGDCAAWLDTRTGQHRRVEHWAGAVGRPAVAVGALLDHDDAYLPVEQPYFWSCQYGARLQFVGDMTGSDRVIYEHGGPGEESFLAVYYAGDDPVAVLGWNQPKQFTRWRKFLAKLAVSSAEQRLIA</sequence>
<gene>
    <name evidence="7" type="ORF">GCM10025781_16270</name>
</gene>
<comment type="cofactor">
    <cofactor evidence="1">
        <name>FAD</name>
        <dbReference type="ChEBI" id="CHEBI:57692"/>
    </cofactor>
</comment>
<dbReference type="RefSeq" id="WP_345311152.1">
    <property type="nucleotide sequence ID" value="NZ_BAABLN010000023.1"/>
</dbReference>
<evidence type="ECO:0000256" key="2">
    <source>
        <dbReference type="ARBA" id="ARBA00022630"/>
    </source>
</evidence>
<organism evidence="7 8">
    <name type="scientific">Kocuria gwangalliensis</name>
    <dbReference type="NCBI Taxonomy" id="501592"/>
    <lineage>
        <taxon>Bacteria</taxon>
        <taxon>Bacillati</taxon>
        <taxon>Actinomycetota</taxon>
        <taxon>Actinomycetes</taxon>
        <taxon>Micrococcales</taxon>
        <taxon>Micrococcaceae</taxon>
        <taxon>Kocuria</taxon>
    </lineage>
</organism>
<dbReference type="Proteomes" id="UP001501446">
    <property type="component" value="Unassembled WGS sequence"/>
</dbReference>
<dbReference type="PANTHER" id="PTHR43557">
    <property type="entry name" value="APOPTOSIS-INDUCING FACTOR 1"/>
    <property type="match status" value="1"/>
</dbReference>
<proteinExistence type="predicted"/>
<evidence type="ECO:0000259" key="5">
    <source>
        <dbReference type="Pfam" id="PF07992"/>
    </source>
</evidence>
<comment type="caution">
    <text evidence="7">The sequence shown here is derived from an EMBL/GenBank/DDBJ whole genome shotgun (WGS) entry which is preliminary data.</text>
</comment>
<keyword evidence="2" id="KW-0285">Flavoprotein</keyword>
<dbReference type="InterPro" id="IPR028202">
    <property type="entry name" value="Reductase_C"/>
</dbReference>
<accession>A0ABP8X306</accession>
<evidence type="ECO:0000256" key="4">
    <source>
        <dbReference type="ARBA" id="ARBA00023002"/>
    </source>
</evidence>
<dbReference type="PANTHER" id="PTHR43557:SF2">
    <property type="entry name" value="RIESKE DOMAIN-CONTAINING PROTEIN-RELATED"/>
    <property type="match status" value="1"/>
</dbReference>
<protein>
    <submittedName>
        <fullName evidence="7">FAD-dependent oxidoreductase</fullName>
    </submittedName>
</protein>